<gene>
    <name evidence="1" type="ORF">H7995_25880</name>
</gene>
<proteinExistence type="predicted"/>
<reference evidence="1 2" key="1">
    <citation type="submission" date="2020-08" db="EMBL/GenBank/DDBJ databases">
        <title>Pseudomonas sp. nov.</title>
        <authorList>
            <person name="Gieschler S."/>
            <person name="Fiedler G."/>
            <person name="Brinks E."/>
            <person name="Boehnlein C."/>
            <person name="Franz C.M.A.P."/>
            <person name="Kabisch J."/>
        </authorList>
    </citation>
    <scope>NUCLEOTIDE SEQUENCE [LARGE SCALE GENOMIC DNA]</scope>
    <source>
        <strain evidence="1 2">MBT-1</strain>
    </source>
</reference>
<organism evidence="1 2">
    <name type="scientific">Pseudomonas kielensis</name>
    <dbReference type="NCBI Taxonomy" id="2762577"/>
    <lineage>
        <taxon>Bacteria</taxon>
        <taxon>Pseudomonadati</taxon>
        <taxon>Pseudomonadota</taxon>
        <taxon>Gammaproteobacteria</taxon>
        <taxon>Pseudomonadales</taxon>
        <taxon>Pseudomonadaceae</taxon>
        <taxon>Pseudomonas</taxon>
    </lineage>
</organism>
<dbReference type="Proteomes" id="UP000526003">
    <property type="component" value="Unassembled WGS sequence"/>
</dbReference>
<comment type="caution">
    <text evidence="1">The sequence shown here is derived from an EMBL/GenBank/DDBJ whole genome shotgun (WGS) entry which is preliminary data.</text>
</comment>
<accession>A0A7X1GKB3</accession>
<name>A0A7X1GKB3_9PSED</name>
<dbReference type="AlphaFoldDB" id="A0A7X1GKB3"/>
<dbReference type="RefSeq" id="WP_185819131.1">
    <property type="nucleotide sequence ID" value="NZ_JACMYG010000042.1"/>
</dbReference>
<sequence>MNKKLRDLLARVCAQLDVRAEYDPTFAGTEKPLNAEASLVNELRQMLAETNDPKHFDEEGKCILELVPALIAENEELKAKTATWCGYGDESLMHTFYGDAASIKALGEMIFELEGLRQDAKRPWWLRVLTFISGKTLGSPGAQTNTSGQAHCPHCAVCHTAEETCIQALRRVLALYERTEHGSGGAEPCA</sequence>
<keyword evidence="2" id="KW-1185">Reference proteome</keyword>
<evidence type="ECO:0000313" key="1">
    <source>
        <dbReference type="EMBL" id="MBC2693223.1"/>
    </source>
</evidence>
<dbReference type="EMBL" id="JACMYG010000042">
    <property type="protein sequence ID" value="MBC2693223.1"/>
    <property type="molecule type" value="Genomic_DNA"/>
</dbReference>
<protein>
    <submittedName>
        <fullName evidence="1">Uncharacterized protein</fullName>
    </submittedName>
</protein>
<evidence type="ECO:0000313" key="2">
    <source>
        <dbReference type="Proteomes" id="UP000526003"/>
    </source>
</evidence>